<dbReference type="InterPro" id="IPR002347">
    <property type="entry name" value="SDR_fam"/>
</dbReference>
<comment type="similarity">
    <text evidence="3">Belongs to the short-chain dehydrogenases/reductases (SDR) family. SDR65C subfamily.</text>
</comment>
<dbReference type="SUPFAM" id="SSF51735">
    <property type="entry name" value="NAD(P)-binding Rossmann-fold domains"/>
    <property type="match status" value="1"/>
</dbReference>
<dbReference type="InterPro" id="IPR045000">
    <property type="entry name" value="TR"/>
</dbReference>
<sequence length="128" mass="14182">MANPEGSAEAQDGHLREPLRESGENLIKQVASAFNGKLNILVRQGSGAIYAANKAAINQLSKYLAFEWNNIRSNNVAPWLLANKELLDKIICRTPMKRIAEAHEVSSLVTFLCYAASSFLHHCTSYFC</sequence>
<dbReference type="OrthoDB" id="417891at2759"/>
<evidence type="ECO:0000256" key="2">
    <source>
        <dbReference type="ARBA" id="ARBA00023002"/>
    </source>
</evidence>
<gene>
    <name evidence="4" type="ORF">PHAVU_001G234900g</name>
</gene>
<dbReference type="Pfam" id="PF13561">
    <property type="entry name" value="adh_short_C2"/>
    <property type="match status" value="1"/>
</dbReference>
<accession>V7D2I4</accession>
<reference evidence="4" key="1">
    <citation type="submission" date="2013-04" db="EMBL/GenBank/DDBJ databases">
        <authorList>
            <person name="Schmutz J."/>
            <person name="McClean P."/>
            <person name="Shu S."/>
            <person name="Cregan P."/>
            <person name="Rokhsar D."/>
            <person name="Jackson S."/>
        </authorList>
    </citation>
    <scope>NUCLEOTIDE SEQUENCE</scope>
</reference>
<evidence type="ECO:0000256" key="3">
    <source>
        <dbReference type="ARBA" id="ARBA00025714"/>
    </source>
</evidence>
<name>V7D2I4_PHAVU</name>
<dbReference type="STRING" id="3885.V7D2I4"/>
<evidence type="ECO:0000256" key="1">
    <source>
        <dbReference type="ARBA" id="ARBA00022857"/>
    </source>
</evidence>
<dbReference type="Gene3D" id="3.40.50.720">
    <property type="entry name" value="NAD(P)-binding Rossmann-like Domain"/>
    <property type="match status" value="1"/>
</dbReference>
<keyword evidence="1" id="KW-0521">NADP</keyword>
<organism evidence="4">
    <name type="scientific">Phaseolus vulgaris</name>
    <name type="common">Kidney bean</name>
    <name type="synonym">French bean</name>
    <dbReference type="NCBI Taxonomy" id="3885"/>
    <lineage>
        <taxon>Eukaryota</taxon>
        <taxon>Viridiplantae</taxon>
        <taxon>Streptophyta</taxon>
        <taxon>Embryophyta</taxon>
        <taxon>Tracheophyta</taxon>
        <taxon>Spermatophyta</taxon>
        <taxon>Magnoliopsida</taxon>
        <taxon>eudicotyledons</taxon>
        <taxon>Gunneridae</taxon>
        <taxon>Pentapetalae</taxon>
        <taxon>rosids</taxon>
        <taxon>fabids</taxon>
        <taxon>Fabales</taxon>
        <taxon>Fabaceae</taxon>
        <taxon>Papilionoideae</taxon>
        <taxon>50 kb inversion clade</taxon>
        <taxon>NPAAA clade</taxon>
        <taxon>indigoferoid/millettioid clade</taxon>
        <taxon>Phaseoleae</taxon>
        <taxon>Phaseolus</taxon>
    </lineage>
</organism>
<dbReference type="eggNOG" id="KOG0725">
    <property type="taxonomic scope" value="Eukaryota"/>
</dbReference>
<dbReference type="InterPro" id="IPR036291">
    <property type="entry name" value="NAD(P)-bd_dom_sf"/>
</dbReference>
<proteinExistence type="inferred from homology"/>
<dbReference type="PANTHER" id="PTHR42898">
    <property type="entry name" value="TROPINONE REDUCTASE"/>
    <property type="match status" value="1"/>
</dbReference>
<dbReference type="GO" id="GO:0016491">
    <property type="term" value="F:oxidoreductase activity"/>
    <property type="evidence" value="ECO:0007669"/>
    <property type="project" value="UniProtKB-KW"/>
</dbReference>
<dbReference type="EMBL" id="CM002288">
    <property type="protein sequence ID" value="ESW35436.1"/>
    <property type="molecule type" value="Genomic_DNA"/>
</dbReference>
<dbReference type="PANTHER" id="PTHR42898:SF6">
    <property type="entry name" value="NADP-DEPENDENT MANNITOL DEHYDROGENASE"/>
    <property type="match status" value="1"/>
</dbReference>
<dbReference type="AlphaFoldDB" id="V7D2I4"/>
<dbReference type="Gramene" id="ESW35436">
    <property type="protein sequence ID" value="ESW35436"/>
    <property type="gene ID" value="PHAVU_001G234900g"/>
</dbReference>
<dbReference type="SMR" id="V7D2I4"/>
<protein>
    <submittedName>
        <fullName evidence="4">Uncharacterized protein</fullName>
    </submittedName>
</protein>
<keyword evidence="2" id="KW-0560">Oxidoreductase</keyword>
<evidence type="ECO:0000313" key="4">
    <source>
        <dbReference type="EMBL" id="ESW35436.1"/>
    </source>
</evidence>